<dbReference type="AlphaFoldDB" id="A0A5S3QJ25"/>
<dbReference type="OrthoDB" id="2973952at2"/>
<dbReference type="RefSeq" id="WP_138602425.1">
    <property type="nucleotide sequence ID" value="NZ_VCIA01000001.1"/>
</dbReference>
<dbReference type="EMBL" id="VCIA01000001">
    <property type="protein sequence ID" value="TMN21729.1"/>
    <property type="molecule type" value="Genomic_DNA"/>
</dbReference>
<dbReference type="Proteomes" id="UP000306980">
    <property type="component" value="Unassembled WGS sequence"/>
</dbReference>
<reference evidence="1 2" key="1">
    <citation type="submission" date="2019-05" db="EMBL/GenBank/DDBJ databases">
        <title>Genomic analysis of Lentibacillus sp. NKC220-2.</title>
        <authorList>
            <person name="Oh Y.J."/>
        </authorList>
    </citation>
    <scope>NUCLEOTIDE SEQUENCE [LARGE SCALE GENOMIC DNA]</scope>
    <source>
        <strain evidence="1 2">NKC220-2</strain>
    </source>
</reference>
<organism evidence="1 2">
    <name type="scientific">Lentibacillus cibarius</name>
    <dbReference type="NCBI Taxonomy" id="2583219"/>
    <lineage>
        <taxon>Bacteria</taxon>
        <taxon>Bacillati</taxon>
        <taxon>Bacillota</taxon>
        <taxon>Bacilli</taxon>
        <taxon>Bacillales</taxon>
        <taxon>Bacillaceae</taxon>
        <taxon>Lentibacillus</taxon>
    </lineage>
</organism>
<protein>
    <submittedName>
        <fullName evidence="1">Uncharacterized protein</fullName>
    </submittedName>
</protein>
<evidence type="ECO:0000313" key="2">
    <source>
        <dbReference type="Proteomes" id="UP000306980"/>
    </source>
</evidence>
<sequence length="73" mass="8486">MKSEPTVLKKDIYWQIADSAYVVRNVPYLKADYDGEEMLDLNVSIAITTLRDLMVENVIPHDVDYEDFADIEF</sequence>
<gene>
    <name evidence="1" type="ORF">FFL34_06070</name>
</gene>
<proteinExistence type="predicted"/>
<accession>A0A5S3QJ25</accession>
<evidence type="ECO:0000313" key="1">
    <source>
        <dbReference type="EMBL" id="TMN21729.1"/>
    </source>
</evidence>
<comment type="caution">
    <text evidence="1">The sequence shown here is derived from an EMBL/GenBank/DDBJ whole genome shotgun (WGS) entry which is preliminary data.</text>
</comment>
<name>A0A5S3QJ25_9BACI</name>